<dbReference type="CDD" id="cd06170">
    <property type="entry name" value="LuxR_C_like"/>
    <property type="match status" value="1"/>
</dbReference>
<dbReference type="SUPFAM" id="SSF46894">
    <property type="entry name" value="C-terminal effector domain of the bipartite response regulators"/>
    <property type="match status" value="1"/>
</dbReference>
<dbReference type="EMBL" id="VSSQ01028729">
    <property type="protein sequence ID" value="MPM78560.1"/>
    <property type="molecule type" value="Genomic_DNA"/>
</dbReference>
<dbReference type="Pfam" id="PF00196">
    <property type="entry name" value="GerE"/>
    <property type="match status" value="1"/>
</dbReference>
<dbReference type="SMART" id="SM00421">
    <property type="entry name" value="HTH_LUXR"/>
    <property type="match status" value="1"/>
</dbReference>
<dbReference type="Gene3D" id="3.30.450.20">
    <property type="entry name" value="PAS domain"/>
    <property type="match status" value="1"/>
</dbReference>
<keyword evidence="1" id="KW-0805">Transcription regulation</keyword>
<dbReference type="GO" id="GO:0003677">
    <property type="term" value="F:DNA binding"/>
    <property type="evidence" value="ECO:0007669"/>
    <property type="project" value="UniProtKB-KW"/>
</dbReference>
<evidence type="ECO:0000256" key="2">
    <source>
        <dbReference type="ARBA" id="ARBA00023125"/>
    </source>
</evidence>
<organism evidence="5">
    <name type="scientific">bioreactor metagenome</name>
    <dbReference type="NCBI Taxonomy" id="1076179"/>
    <lineage>
        <taxon>unclassified sequences</taxon>
        <taxon>metagenomes</taxon>
        <taxon>ecological metagenomes</taxon>
    </lineage>
</organism>
<comment type="caution">
    <text evidence="5">The sequence shown here is derived from an EMBL/GenBank/DDBJ whole genome shotgun (WGS) entry which is preliminary data.</text>
</comment>
<keyword evidence="3" id="KW-0804">Transcription</keyword>
<evidence type="ECO:0000259" key="4">
    <source>
        <dbReference type="PROSITE" id="PS50043"/>
    </source>
</evidence>
<dbReference type="InterPro" id="IPR036388">
    <property type="entry name" value="WH-like_DNA-bd_sf"/>
</dbReference>
<dbReference type="PROSITE" id="PS00622">
    <property type="entry name" value="HTH_LUXR_1"/>
    <property type="match status" value="1"/>
</dbReference>
<dbReference type="PANTHER" id="PTHR44688:SF16">
    <property type="entry name" value="DNA-BINDING TRANSCRIPTIONAL ACTIVATOR DEVR_DOSR"/>
    <property type="match status" value="1"/>
</dbReference>
<reference evidence="5" key="1">
    <citation type="submission" date="2019-08" db="EMBL/GenBank/DDBJ databases">
        <authorList>
            <person name="Kucharzyk K."/>
            <person name="Murdoch R.W."/>
            <person name="Higgins S."/>
            <person name="Loffler F."/>
        </authorList>
    </citation>
    <scope>NUCLEOTIDE SEQUENCE</scope>
</reference>
<sequence>MFTLISTSDLQQLYFGRISKYSCSVTDDNYAVFEKNEHMLILMSEIENNSIAVFDLYKKEFIFFRSGIKHKTRTGYDNDNKHLHQFYAHLHPEDIGFVLDTKIKLFDFLTGLPPTERNNYNLVFNFRMKNKEGAYCQYIQRQMVIESDNEGKPWLVMNINNLLSEQSTKLTLQRHLVNLKTGKFHLFNNELEDGATQLFTEREKEGFALIAQGLDSTAIAEKLFISEHTVNNHRRHVLSKTHTANTIQALVYAKLLGII</sequence>
<protein>
    <recommendedName>
        <fullName evidence="4">HTH luxR-type domain-containing protein</fullName>
    </recommendedName>
</protein>
<dbReference type="PROSITE" id="PS50043">
    <property type="entry name" value="HTH_LUXR_2"/>
    <property type="match status" value="1"/>
</dbReference>
<gene>
    <name evidence="5" type="ORF">SDC9_125571</name>
</gene>
<evidence type="ECO:0000313" key="5">
    <source>
        <dbReference type="EMBL" id="MPM78560.1"/>
    </source>
</evidence>
<dbReference type="InterPro" id="IPR016032">
    <property type="entry name" value="Sig_transdc_resp-reg_C-effctor"/>
</dbReference>
<dbReference type="Gene3D" id="1.10.10.10">
    <property type="entry name" value="Winged helix-like DNA-binding domain superfamily/Winged helix DNA-binding domain"/>
    <property type="match status" value="1"/>
</dbReference>
<evidence type="ECO:0000256" key="1">
    <source>
        <dbReference type="ARBA" id="ARBA00023015"/>
    </source>
</evidence>
<dbReference type="AlphaFoldDB" id="A0A645CND0"/>
<dbReference type="GO" id="GO:0006355">
    <property type="term" value="P:regulation of DNA-templated transcription"/>
    <property type="evidence" value="ECO:0007669"/>
    <property type="project" value="InterPro"/>
</dbReference>
<name>A0A645CND0_9ZZZZ</name>
<dbReference type="InterPro" id="IPR000792">
    <property type="entry name" value="Tscrpt_reg_LuxR_C"/>
</dbReference>
<dbReference type="PRINTS" id="PR00038">
    <property type="entry name" value="HTHLUXR"/>
</dbReference>
<proteinExistence type="predicted"/>
<keyword evidence="2" id="KW-0238">DNA-binding</keyword>
<feature type="domain" description="HTH luxR-type" evidence="4">
    <location>
        <begin position="192"/>
        <end position="257"/>
    </location>
</feature>
<dbReference type="PANTHER" id="PTHR44688">
    <property type="entry name" value="DNA-BINDING TRANSCRIPTIONAL ACTIVATOR DEVR_DOSR"/>
    <property type="match status" value="1"/>
</dbReference>
<evidence type="ECO:0000256" key="3">
    <source>
        <dbReference type="ARBA" id="ARBA00023163"/>
    </source>
</evidence>
<accession>A0A645CND0</accession>